<evidence type="ECO:0000313" key="2">
    <source>
        <dbReference type="Proteomes" id="UP000182719"/>
    </source>
</evidence>
<dbReference type="EMBL" id="FOAP01000001">
    <property type="protein sequence ID" value="SEK34657.1"/>
    <property type="molecule type" value="Genomic_DNA"/>
</dbReference>
<proteinExistence type="predicted"/>
<evidence type="ECO:0000313" key="1">
    <source>
        <dbReference type="EMBL" id="SEK34657.1"/>
    </source>
</evidence>
<dbReference type="AlphaFoldDB" id="A0A1H7GB13"/>
<reference evidence="2" key="1">
    <citation type="submission" date="2016-10" db="EMBL/GenBank/DDBJ databases">
        <authorList>
            <person name="Varghese N."/>
            <person name="Submissions S."/>
        </authorList>
    </citation>
    <scope>NUCLEOTIDE SEQUENCE [LARGE SCALE GENOMIC DNA]</scope>
    <source>
        <strain evidence="2">DSM 17044</strain>
    </source>
</reference>
<sequence length="297" mass="32551">MKWRTVPIVLAGLLLPLPLIWLIHLVLSGLETHLTSSRSQRAVPMLSKDERVRLRTYEQACEADADCEFPLRCFYNMRTQRQYCTDSTCATNEDCAKDFACRTLRSADGQGLLRACSLEGLRKEGEMCDELPSKREDGCEKALICNGFCGRGCRLEDPESCPSGHVCREGDNGPSCQPTCEGRACPLGQRCVTSLLGGIGSVCMKVYGEDCEVNPCTAGQECSSTTFKMAPGKIWMECLAMCARTEPRCAEDGEVCALFQCRQGCEPGESSGCEPGFACLRNQDGQPWACMPDSSVR</sequence>
<dbReference type="Proteomes" id="UP000182719">
    <property type="component" value="Unassembled WGS sequence"/>
</dbReference>
<protein>
    <submittedName>
        <fullName evidence="1">Uncharacterized protein</fullName>
    </submittedName>
</protein>
<name>A0A1H7GB13_STIAU</name>
<keyword evidence="2" id="KW-1185">Reference proteome</keyword>
<accession>A0A1H7GB13</accession>
<organism evidence="1 2">
    <name type="scientific">Stigmatella aurantiaca</name>
    <dbReference type="NCBI Taxonomy" id="41"/>
    <lineage>
        <taxon>Bacteria</taxon>
        <taxon>Pseudomonadati</taxon>
        <taxon>Myxococcota</taxon>
        <taxon>Myxococcia</taxon>
        <taxon>Myxococcales</taxon>
        <taxon>Cystobacterineae</taxon>
        <taxon>Archangiaceae</taxon>
        <taxon>Stigmatella</taxon>
    </lineage>
</organism>
<gene>
    <name evidence="1" type="ORF">SAMN05444354_101346</name>
</gene>